<dbReference type="KEGG" id="soy:115888988"/>
<sequence length="894" mass="101210">MPLTTSQVEDVFSFREQNVKVLLSNILNLNLQYEANEKVIVNTINTLLSNAKSRREGLEYLNLLINNCSPSVLAENALNWTNHCIVKYPDDMLRELRLRVLGVIVELAHTDSEFNKKFVSEHMSKIFETCITTSFVNIYECKTALETLTICMKYYPSWFGSHQDKIEKYLVTLLDNDNEDLILNAAKAFHYLQQTGGAGTSGVNHKANFTKSFHKLCRTTHKLFDEWFKNEKELFSSDELSEDTFDFYDDPTHTTQTQMNINFRRISNILKYAEAMIKNKFPAVKETDPKELLDIIIRGLSFHKCITSKESESLTTHHFSILLSQIQCILLRLLRLYIIWYQTSILPFSYAISKLIIESIELSQKCDCFKIDSLYQECAYKALSEWLSISKSYLHSQFQSQLLVCILKDITPVKYQVTLTISEPNIGKKSQKAKRKAMADRIISSGNRNNSSSLTHFEKNSQENTCRFALKTLQKLLECTELNVKSTLLQDLYKSIFESLTALQTSKPIHPYTNILCQVHLYEVLIALYRQDTLTLLPPLQTSLDILVSGSSSNNKLVAGVCEKGLGILEVLCQPICPSLYLGANKEDEINKGGETLPTRDSIEIHEMVIEESSAIDQSSENQDVSEDEQPHTSNAGNEKVYYDVKLTETDHSTIDDGISEKDANLSDVQFEEISSDLKNDSVENEGTSDERTVLRPKVTAPSEDGNETIEIGDEICEDINKDQTSVGLDESTEKERLDSSSQEPVIEENTNNAEDKIESPLPEENCSPDLFSEPRTAQINEEKSSEPINTEVISEILHTAQINEEKSSEPINTEAISEILHKGDQENADEGKPKNGKNTAETHGEDEPPAKKAKIDEDEGMGDVFIEESKDKSEDLDSSFLQEDSFVDEVKEY</sequence>
<dbReference type="InterPro" id="IPR016024">
    <property type="entry name" value="ARM-type_fold"/>
</dbReference>
<feature type="compositionally biased region" description="Basic and acidic residues" evidence="4">
    <location>
        <begin position="820"/>
        <end position="834"/>
    </location>
</feature>
<dbReference type="PANTHER" id="PTHR34105">
    <property type="entry name" value="PROLINE-, GLUTAMIC ACID- AND LEUCINE-RICH PROTEIN 1"/>
    <property type="match status" value="1"/>
</dbReference>
<feature type="region of interest" description="Disordered" evidence="4">
    <location>
        <begin position="719"/>
        <end position="894"/>
    </location>
</feature>
<evidence type="ECO:0000256" key="4">
    <source>
        <dbReference type="SAM" id="MobiDB-lite"/>
    </source>
</evidence>
<comment type="similarity">
    <text evidence="2">Belongs to the RIX1/PELP1 family.</text>
</comment>
<dbReference type="AlphaFoldDB" id="A0A6J2YNE9"/>
<evidence type="ECO:0000256" key="1">
    <source>
        <dbReference type="ARBA" id="ARBA00004123"/>
    </source>
</evidence>
<dbReference type="GO" id="GO:0006364">
    <property type="term" value="P:rRNA processing"/>
    <property type="evidence" value="ECO:0007669"/>
    <property type="project" value="TreeGrafter"/>
</dbReference>
<feature type="compositionally biased region" description="Basic and acidic residues" evidence="4">
    <location>
        <begin position="841"/>
        <end position="856"/>
    </location>
</feature>
<dbReference type="SUPFAM" id="SSF48371">
    <property type="entry name" value="ARM repeat"/>
    <property type="match status" value="1"/>
</dbReference>
<dbReference type="GeneID" id="115888988"/>
<evidence type="ECO:0000256" key="2">
    <source>
        <dbReference type="ARBA" id="ARBA00010511"/>
    </source>
</evidence>
<evidence type="ECO:0000313" key="6">
    <source>
        <dbReference type="Proteomes" id="UP000504635"/>
    </source>
</evidence>
<dbReference type="OrthoDB" id="20900at2759"/>
<comment type="subcellular location">
    <subcellularLocation>
        <location evidence="1">Nucleus</location>
    </subcellularLocation>
</comment>
<dbReference type="InParanoid" id="A0A6J2YNE9"/>
<keyword evidence="6" id="KW-1185">Reference proteome</keyword>
<dbReference type="PANTHER" id="PTHR34105:SF1">
    <property type="entry name" value="PROLINE-, GLUTAMIC ACID- AND LEUCINE-RICH PROTEIN 1"/>
    <property type="match status" value="1"/>
</dbReference>
<organism evidence="6 7">
    <name type="scientific">Sitophilus oryzae</name>
    <name type="common">Rice weevil</name>
    <name type="synonym">Curculio oryzae</name>
    <dbReference type="NCBI Taxonomy" id="7048"/>
    <lineage>
        <taxon>Eukaryota</taxon>
        <taxon>Metazoa</taxon>
        <taxon>Ecdysozoa</taxon>
        <taxon>Arthropoda</taxon>
        <taxon>Hexapoda</taxon>
        <taxon>Insecta</taxon>
        <taxon>Pterygota</taxon>
        <taxon>Neoptera</taxon>
        <taxon>Endopterygota</taxon>
        <taxon>Coleoptera</taxon>
        <taxon>Polyphaga</taxon>
        <taxon>Cucujiformia</taxon>
        <taxon>Curculionidae</taxon>
        <taxon>Dryophthorinae</taxon>
        <taxon>Sitophilus</taxon>
    </lineage>
</organism>
<dbReference type="RefSeq" id="XP_030764749.1">
    <property type="nucleotide sequence ID" value="XM_030908889.1"/>
</dbReference>
<proteinExistence type="inferred from homology"/>
<gene>
    <name evidence="7" type="primary">LOC115888988</name>
</gene>
<evidence type="ECO:0000313" key="7">
    <source>
        <dbReference type="RefSeq" id="XP_030764749.1"/>
    </source>
</evidence>
<protein>
    <submittedName>
        <fullName evidence="7">Uncharacterized protein LOC115888988 isoform X1</fullName>
    </submittedName>
</protein>
<accession>A0A6J2YNE9</accession>
<keyword evidence="3" id="KW-0539">Nucleus</keyword>
<dbReference type="InterPro" id="IPR012583">
    <property type="entry name" value="RIX1_N"/>
</dbReference>
<dbReference type="GO" id="GO:0005634">
    <property type="term" value="C:nucleus"/>
    <property type="evidence" value="ECO:0007669"/>
    <property type="project" value="UniProtKB-SubCell"/>
</dbReference>
<feature type="region of interest" description="Disordered" evidence="4">
    <location>
        <begin position="613"/>
        <end position="643"/>
    </location>
</feature>
<evidence type="ECO:0000259" key="5">
    <source>
        <dbReference type="Pfam" id="PF08167"/>
    </source>
</evidence>
<reference evidence="7" key="1">
    <citation type="submission" date="2025-08" db="UniProtKB">
        <authorList>
            <consortium name="RefSeq"/>
        </authorList>
    </citation>
    <scope>IDENTIFICATION</scope>
    <source>
        <tissue evidence="7">Gonads</tissue>
    </source>
</reference>
<feature type="domain" description="Pre-rRNA-processing protein RIX1 N-terminal" evidence="5">
    <location>
        <begin position="31"/>
        <end position="180"/>
    </location>
</feature>
<dbReference type="Pfam" id="PF08167">
    <property type="entry name" value="RIX1"/>
    <property type="match status" value="1"/>
</dbReference>
<feature type="compositionally biased region" description="Polar residues" evidence="4">
    <location>
        <begin position="740"/>
        <end position="753"/>
    </location>
</feature>
<dbReference type="Proteomes" id="UP000504635">
    <property type="component" value="Unplaced"/>
</dbReference>
<evidence type="ECO:0000256" key="3">
    <source>
        <dbReference type="ARBA" id="ARBA00023242"/>
    </source>
</evidence>
<name>A0A6J2YNE9_SITOR</name>